<keyword evidence="8" id="KW-0732">Signal</keyword>
<feature type="signal peptide" evidence="8">
    <location>
        <begin position="1"/>
        <end position="26"/>
    </location>
</feature>
<dbReference type="RefSeq" id="WP_343794404.1">
    <property type="nucleotide sequence ID" value="NZ_BAAAGA010000006.1"/>
</dbReference>
<protein>
    <submittedName>
        <fullName evidence="9">TolC family protein</fullName>
    </submittedName>
</protein>
<keyword evidence="6" id="KW-0472">Membrane</keyword>
<dbReference type="Pfam" id="PF02321">
    <property type="entry name" value="OEP"/>
    <property type="match status" value="1"/>
</dbReference>
<evidence type="ECO:0000256" key="5">
    <source>
        <dbReference type="ARBA" id="ARBA00022692"/>
    </source>
</evidence>
<feature type="chain" id="PRO_5046333133" evidence="8">
    <location>
        <begin position="27"/>
        <end position="423"/>
    </location>
</feature>
<keyword evidence="5" id="KW-0812">Transmembrane</keyword>
<evidence type="ECO:0000256" key="6">
    <source>
        <dbReference type="ARBA" id="ARBA00023136"/>
    </source>
</evidence>
<dbReference type="PANTHER" id="PTHR30026:SF22">
    <property type="entry name" value="OUTER MEMBRANE EFFLUX PROTEIN"/>
    <property type="match status" value="1"/>
</dbReference>
<evidence type="ECO:0000313" key="10">
    <source>
        <dbReference type="Proteomes" id="UP001501352"/>
    </source>
</evidence>
<comment type="caution">
    <text evidence="9">The sequence shown here is derived from an EMBL/GenBank/DDBJ whole genome shotgun (WGS) entry which is preliminary data.</text>
</comment>
<evidence type="ECO:0000256" key="4">
    <source>
        <dbReference type="ARBA" id="ARBA00022452"/>
    </source>
</evidence>
<evidence type="ECO:0000256" key="3">
    <source>
        <dbReference type="ARBA" id="ARBA00022448"/>
    </source>
</evidence>
<comment type="similarity">
    <text evidence="2">Belongs to the outer membrane factor (OMF) (TC 1.B.17) family.</text>
</comment>
<dbReference type="Proteomes" id="UP001501352">
    <property type="component" value="Unassembled WGS sequence"/>
</dbReference>
<evidence type="ECO:0000256" key="1">
    <source>
        <dbReference type="ARBA" id="ARBA00004442"/>
    </source>
</evidence>
<comment type="subcellular location">
    <subcellularLocation>
        <location evidence="1">Cell outer membrane</location>
    </subcellularLocation>
</comment>
<accession>A0ABN1H322</accession>
<dbReference type="SUPFAM" id="SSF56954">
    <property type="entry name" value="Outer membrane efflux proteins (OEP)"/>
    <property type="match status" value="1"/>
</dbReference>
<dbReference type="InterPro" id="IPR003423">
    <property type="entry name" value="OMP_efflux"/>
</dbReference>
<keyword evidence="4" id="KW-1134">Transmembrane beta strand</keyword>
<dbReference type="PANTHER" id="PTHR30026">
    <property type="entry name" value="OUTER MEMBRANE PROTEIN TOLC"/>
    <property type="match status" value="1"/>
</dbReference>
<evidence type="ECO:0000256" key="2">
    <source>
        <dbReference type="ARBA" id="ARBA00007613"/>
    </source>
</evidence>
<gene>
    <name evidence="9" type="ORF">GCM10009422_25910</name>
</gene>
<reference evidence="9 10" key="1">
    <citation type="journal article" date="2019" name="Int. J. Syst. Evol. Microbiol.">
        <title>The Global Catalogue of Microorganisms (GCM) 10K type strain sequencing project: providing services to taxonomists for standard genome sequencing and annotation.</title>
        <authorList>
            <consortium name="The Broad Institute Genomics Platform"/>
            <consortium name="The Broad Institute Genome Sequencing Center for Infectious Disease"/>
            <person name="Wu L."/>
            <person name="Ma J."/>
        </authorList>
    </citation>
    <scope>NUCLEOTIDE SEQUENCE [LARGE SCALE GENOMIC DNA]</scope>
    <source>
        <strain evidence="9 10">JCM 12928</strain>
    </source>
</reference>
<dbReference type="InterPro" id="IPR051906">
    <property type="entry name" value="TolC-like"/>
</dbReference>
<evidence type="ECO:0000256" key="8">
    <source>
        <dbReference type="SAM" id="SignalP"/>
    </source>
</evidence>
<keyword evidence="3" id="KW-0813">Transport</keyword>
<name>A0ABN1H322_9CAUL</name>
<dbReference type="EMBL" id="BAAAGA010000006">
    <property type="protein sequence ID" value="GAA0627704.1"/>
    <property type="molecule type" value="Genomic_DNA"/>
</dbReference>
<evidence type="ECO:0000313" key="9">
    <source>
        <dbReference type="EMBL" id="GAA0627704.1"/>
    </source>
</evidence>
<sequence>MKLKNGIGKTLLVAMAASGLIVPAPAWSSPLENAVIKGLGRHPEVRLAEAELSMAMTEVAMVRNGYLPAVNGSAGPNAGGLSYDVTVSQTLHDWGQTGSQVDQARARAAQRRAQLDAVRDEVSLEIVEVYLDVASSRAQLSLLDGHLQRLSELNEMARTRVEGQYSDQSETGRVALAVATAAGQQARIRGSLATAADHYALLVDEPPNGVQLPEPPRFLEDVSDEGALEAAVAVAPMYRKAVMEVAAAEAGVRNAQASRWPRLALEGGVQRREIGGRLVDDTSVGVRFRMATQQGFTAMQRPELERQRREAAVWAAETTARGVMRTIGALLAAEAALDGRIHALSDQVEQSDAVRHVYREQFLVGRRDIQDLVIMETEHFEAQRQLIELTIERLRLQYRGAAQLGQLTPAMVGDELQPVGDIL</sequence>
<evidence type="ECO:0000256" key="7">
    <source>
        <dbReference type="ARBA" id="ARBA00023237"/>
    </source>
</evidence>
<keyword evidence="10" id="KW-1185">Reference proteome</keyword>
<proteinExistence type="inferred from homology"/>
<dbReference type="Gene3D" id="1.20.1600.10">
    <property type="entry name" value="Outer membrane efflux proteins (OEP)"/>
    <property type="match status" value="1"/>
</dbReference>
<keyword evidence="7" id="KW-0998">Cell outer membrane</keyword>
<organism evidence="9 10">
    <name type="scientific">Brevundimonas kwangchunensis</name>
    <dbReference type="NCBI Taxonomy" id="322163"/>
    <lineage>
        <taxon>Bacteria</taxon>
        <taxon>Pseudomonadati</taxon>
        <taxon>Pseudomonadota</taxon>
        <taxon>Alphaproteobacteria</taxon>
        <taxon>Caulobacterales</taxon>
        <taxon>Caulobacteraceae</taxon>
        <taxon>Brevundimonas</taxon>
    </lineage>
</organism>